<dbReference type="InterPro" id="IPR011051">
    <property type="entry name" value="RmlC_Cupin_sf"/>
</dbReference>
<accession>A0A2I0R1L3</accession>
<gene>
    <name evidence="2" type="ORF">CW751_10280</name>
</gene>
<feature type="domain" description="Cupin type-2" evidence="1">
    <location>
        <begin position="9"/>
        <end position="59"/>
    </location>
</feature>
<keyword evidence="3" id="KW-1185">Reference proteome</keyword>
<name>A0A2I0R1L3_9FLAO</name>
<organism evidence="2 3">
    <name type="scientific">Brumimicrobium salinarum</name>
    <dbReference type="NCBI Taxonomy" id="2058658"/>
    <lineage>
        <taxon>Bacteria</taxon>
        <taxon>Pseudomonadati</taxon>
        <taxon>Bacteroidota</taxon>
        <taxon>Flavobacteriia</taxon>
        <taxon>Flavobacteriales</taxon>
        <taxon>Crocinitomicaceae</taxon>
        <taxon>Brumimicrobium</taxon>
    </lineage>
</organism>
<comment type="caution">
    <text evidence="2">The sequence shown here is derived from an EMBL/GenBank/DDBJ whole genome shotgun (WGS) entry which is preliminary data.</text>
</comment>
<evidence type="ECO:0000313" key="3">
    <source>
        <dbReference type="Proteomes" id="UP000236654"/>
    </source>
</evidence>
<reference evidence="2 3" key="1">
    <citation type="submission" date="2017-12" db="EMBL/GenBank/DDBJ databases">
        <title>The draft genome sequence of Brumimicrobium saltpan LHR20.</title>
        <authorList>
            <person name="Do Z.-J."/>
            <person name="Luo H.-R."/>
        </authorList>
    </citation>
    <scope>NUCLEOTIDE SEQUENCE [LARGE SCALE GENOMIC DNA]</scope>
    <source>
        <strain evidence="2 3">LHR20</strain>
    </source>
</reference>
<dbReference type="SUPFAM" id="SSF51182">
    <property type="entry name" value="RmlC-like cupins"/>
    <property type="match status" value="1"/>
</dbReference>
<proteinExistence type="predicted"/>
<dbReference type="Proteomes" id="UP000236654">
    <property type="component" value="Unassembled WGS sequence"/>
</dbReference>
<dbReference type="InterPro" id="IPR013096">
    <property type="entry name" value="Cupin_2"/>
</dbReference>
<dbReference type="Pfam" id="PF07883">
    <property type="entry name" value="Cupin_2"/>
    <property type="match status" value="1"/>
</dbReference>
<evidence type="ECO:0000313" key="2">
    <source>
        <dbReference type="EMBL" id="PKR80459.1"/>
    </source>
</evidence>
<dbReference type="Gene3D" id="2.60.120.10">
    <property type="entry name" value="Jelly Rolls"/>
    <property type="match status" value="1"/>
</dbReference>
<dbReference type="EMBL" id="PJNI01000010">
    <property type="protein sequence ID" value="PKR80459.1"/>
    <property type="molecule type" value="Genomic_DNA"/>
</dbReference>
<dbReference type="InterPro" id="IPR014710">
    <property type="entry name" value="RmlC-like_jellyroll"/>
</dbReference>
<dbReference type="AlphaFoldDB" id="A0A2I0R1L3"/>
<dbReference type="OrthoDB" id="4411894at2"/>
<protein>
    <submittedName>
        <fullName evidence="2">Cupin domain-containing protein</fullName>
    </submittedName>
</protein>
<sequence length="76" mass="8526">MQGKSGDLMPKHLANVESIVFVHEGECLFHMDGQATPLKSGDSLLVPPQAKHQIEVVSDFKGVHFMPKDIEFEFFK</sequence>
<evidence type="ECO:0000259" key="1">
    <source>
        <dbReference type="Pfam" id="PF07883"/>
    </source>
</evidence>